<dbReference type="Pfam" id="PF00870">
    <property type="entry name" value="P53"/>
    <property type="match status" value="1"/>
</dbReference>
<dbReference type="InterPro" id="IPR011615">
    <property type="entry name" value="p53_DNA-bd"/>
</dbReference>
<evidence type="ECO:0000256" key="3">
    <source>
        <dbReference type="ARBA" id="ARBA00022703"/>
    </source>
</evidence>
<reference evidence="15" key="1">
    <citation type="submission" date="2013-02" db="EMBL/GenBank/DDBJ databases">
        <authorList>
            <person name="Hughes D."/>
        </authorList>
    </citation>
    <scope>NUCLEOTIDE SEQUENCE</scope>
    <source>
        <strain>Durham</strain>
        <strain evidence="15">NC isolate 2 -- Noor lab</strain>
    </source>
</reference>
<comment type="similarity">
    <text evidence="2">Belongs to the p53 family.</text>
</comment>
<feature type="binding site" evidence="11">
    <location>
        <position position="67"/>
    </location>
    <ligand>
        <name>Zn(2+)</name>
        <dbReference type="ChEBI" id="CHEBI:29105"/>
    </ligand>
</feature>
<feature type="domain" description="p53 DNA-binding" evidence="13">
    <location>
        <begin position="10"/>
        <end position="112"/>
    </location>
</feature>
<evidence type="ECO:0000256" key="8">
    <source>
        <dbReference type="ARBA" id="ARBA00023159"/>
    </source>
</evidence>
<proteinExistence type="inferred from homology"/>
<evidence type="ECO:0000256" key="5">
    <source>
        <dbReference type="ARBA" id="ARBA00022833"/>
    </source>
</evidence>
<evidence type="ECO:0000259" key="13">
    <source>
        <dbReference type="Pfam" id="PF00870"/>
    </source>
</evidence>
<evidence type="ECO:0000256" key="12">
    <source>
        <dbReference type="SAM" id="MobiDB-lite"/>
    </source>
</evidence>
<keyword evidence="9" id="KW-0804">Transcription</keyword>
<name>T1GFB3_MEGSC</name>
<dbReference type="GO" id="GO:0000978">
    <property type="term" value="F:RNA polymerase II cis-regulatory region sequence-specific DNA binding"/>
    <property type="evidence" value="ECO:0007669"/>
    <property type="project" value="TreeGrafter"/>
</dbReference>
<evidence type="ECO:0000256" key="10">
    <source>
        <dbReference type="ARBA" id="ARBA00023242"/>
    </source>
</evidence>
<evidence type="ECO:0000313" key="15">
    <source>
        <dbReference type="Proteomes" id="UP000015102"/>
    </source>
</evidence>
<dbReference type="PANTHER" id="PTHR11447:SF16">
    <property type="entry name" value="P53 PROTEIN LONG FORM VARIANT 1"/>
    <property type="match status" value="1"/>
</dbReference>
<keyword evidence="5 11" id="KW-0862">Zinc</keyword>
<evidence type="ECO:0000256" key="2">
    <source>
        <dbReference type="ARBA" id="ARBA00006167"/>
    </source>
</evidence>
<dbReference type="PANTHER" id="PTHR11447">
    <property type="entry name" value="CELLULAR TUMOR ANTIGEN P53"/>
    <property type="match status" value="1"/>
</dbReference>
<dbReference type="InterPro" id="IPR008967">
    <property type="entry name" value="p53-like_TF_DNA-bd_sf"/>
</dbReference>
<dbReference type="GO" id="GO:0005634">
    <property type="term" value="C:nucleus"/>
    <property type="evidence" value="ECO:0007669"/>
    <property type="project" value="UniProtKB-SubCell"/>
</dbReference>
<dbReference type="EnsemblMetazoa" id="MESCA002050-RA">
    <property type="protein sequence ID" value="MESCA002050-PA"/>
    <property type="gene ID" value="MESCA002050"/>
</dbReference>
<dbReference type="GO" id="GO:0046872">
    <property type="term" value="F:metal ion binding"/>
    <property type="evidence" value="ECO:0007669"/>
    <property type="project" value="UniProtKB-KW"/>
</dbReference>
<evidence type="ECO:0000256" key="9">
    <source>
        <dbReference type="ARBA" id="ARBA00023163"/>
    </source>
</evidence>
<dbReference type="Gene3D" id="2.60.40.720">
    <property type="match status" value="1"/>
</dbReference>
<evidence type="ECO:0000313" key="14">
    <source>
        <dbReference type="EnsemblMetazoa" id="MESCA002050-PA"/>
    </source>
</evidence>
<keyword evidence="6" id="KW-0805">Transcription regulation</keyword>
<dbReference type="Proteomes" id="UP000015102">
    <property type="component" value="Unassembled WGS sequence"/>
</dbReference>
<dbReference type="InterPro" id="IPR002117">
    <property type="entry name" value="p53_tumour_suppressor"/>
</dbReference>
<dbReference type="SUPFAM" id="SSF49417">
    <property type="entry name" value="p53-like transcription factors"/>
    <property type="match status" value="1"/>
</dbReference>
<comment type="subcellular location">
    <subcellularLocation>
        <location evidence="1">Nucleus</location>
    </subcellularLocation>
</comment>
<organism evidence="14 15">
    <name type="scientific">Megaselia scalaris</name>
    <name type="common">Humpbacked fly</name>
    <name type="synonym">Phora scalaris</name>
    <dbReference type="NCBI Taxonomy" id="36166"/>
    <lineage>
        <taxon>Eukaryota</taxon>
        <taxon>Metazoa</taxon>
        <taxon>Ecdysozoa</taxon>
        <taxon>Arthropoda</taxon>
        <taxon>Hexapoda</taxon>
        <taxon>Insecta</taxon>
        <taxon>Pterygota</taxon>
        <taxon>Neoptera</taxon>
        <taxon>Endopterygota</taxon>
        <taxon>Diptera</taxon>
        <taxon>Brachycera</taxon>
        <taxon>Muscomorpha</taxon>
        <taxon>Platypezoidea</taxon>
        <taxon>Phoridae</taxon>
        <taxon>Megaseliini</taxon>
        <taxon>Megaselia</taxon>
    </lineage>
</organism>
<dbReference type="EMBL" id="CAQQ02126288">
    <property type="status" value="NOT_ANNOTATED_CDS"/>
    <property type="molecule type" value="Genomic_DNA"/>
</dbReference>
<comment type="cofactor">
    <cofactor evidence="11">
        <name>Zn(2+)</name>
        <dbReference type="ChEBI" id="CHEBI:29105"/>
    </cofactor>
    <text evidence="11">Binds 1 zinc ion per subunit.</text>
</comment>
<evidence type="ECO:0000256" key="6">
    <source>
        <dbReference type="ARBA" id="ARBA00023015"/>
    </source>
</evidence>
<evidence type="ECO:0000256" key="4">
    <source>
        <dbReference type="ARBA" id="ARBA00022723"/>
    </source>
</evidence>
<keyword evidence="10" id="KW-0539">Nucleus</keyword>
<evidence type="ECO:0000256" key="1">
    <source>
        <dbReference type="ARBA" id="ARBA00004123"/>
    </source>
</evidence>
<dbReference type="GO" id="GO:0006915">
    <property type="term" value="P:apoptotic process"/>
    <property type="evidence" value="ECO:0007669"/>
    <property type="project" value="UniProtKB-KW"/>
</dbReference>
<keyword evidence="15" id="KW-1185">Reference proteome</keyword>
<reference evidence="14" key="2">
    <citation type="submission" date="2015-06" db="UniProtKB">
        <authorList>
            <consortium name="EnsemblMetazoa"/>
        </authorList>
    </citation>
    <scope>IDENTIFICATION</scope>
</reference>
<dbReference type="STRING" id="36166.T1GFB3"/>
<sequence>MYPLHCISSNQKKYNVIHSNYPQVIYEGSKEGRTADERLSIVFPLPCSNNKRVGENIVETIPIMFVCQTSCIGRDDIAVICTLENSSEVLARTTMQVKICSCPKRDCQKKDEESGVPSRSNRKRPMQTQNPMSEGKRIKVENTIQNDERSVLSFHFDAPNSYIGLKYCLHTRVFVKLELESDPENDYLKTKLSELNNKIIKLERELGLN</sequence>
<dbReference type="HOGENOM" id="CLU_1316743_0_0_1"/>
<keyword evidence="3" id="KW-0053">Apoptosis</keyword>
<dbReference type="AlphaFoldDB" id="T1GFB3"/>
<keyword evidence="4 11" id="KW-0479">Metal-binding</keyword>
<dbReference type="GO" id="GO:0000981">
    <property type="term" value="F:DNA-binding transcription factor activity, RNA polymerase II-specific"/>
    <property type="evidence" value="ECO:0007669"/>
    <property type="project" value="TreeGrafter"/>
</dbReference>
<feature type="region of interest" description="Disordered" evidence="12">
    <location>
        <begin position="107"/>
        <end position="136"/>
    </location>
</feature>
<keyword evidence="7" id="KW-0238">DNA-binding</keyword>
<protein>
    <recommendedName>
        <fullName evidence="13">p53 DNA-binding domain-containing protein</fullName>
    </recommendedName>
</protein>
<evidence type="ECO:0000256" key="7">
    <source>
        <dbReference type="ARBA" id="ARBA00023125"/>
    </source>
</evidence>
<feature type="binding site" evidence="11">
    <location>
        <position position="71"/>
    </location>
    <ligand>
        <name>Zn(2+)</name>
        <dbReference type="ChEBI" id="CHEBI:29105"/>
    </ligand>
</feature>
<evidence type="ECO:0000256" key="11">
    <source>
        <dbReference type="PIRSR" id="PIRSR602117-1"/>
    </source>
</evidence>
<keyword evidence="8" id="KW-0010">Activator</keyword>
<accession>T1GFB3</accession>
<dbReference type="InterPro" id="IPR012346">
    <property type="entry name" value="p53/RUNT-type_TF_DNA-bd_sf"/>
</dbReference>